<protein>
    <submittedName>
        <fullName evidence="1">Uncharacterized protein</fullName>
    </submittedName>
</protein>
<dbReference type="EMBL" id="SAUN01000001">
    <property type="protein sequence ID" value="RVX45280.1"/>
    <property type="molecule type" value="Genomic_DNA"/>
</dbReference>
<accession>A0A438MHF7</accession>
<proteinExistence type="predicted"/>
<evidence type="ECO:0000313" key="1">
    <source>
        <dbReference type="EMBL" id="RVX45280.1"/>
    </source>
</evidence>
<dbReference type="Proteomes" id="UP000284824">
    <property type="component" value="Unassembled WGS sequence"/>
</dbReference>
<organism evidence="1 2">
    <name type="scientific">Nonomuraea polychroma</name>
    <dbReference type="NCBI Taxonomy" id="46176"/>
    <lineage>
        <taxon>Bacteria</taxon>
        <taxon>Bacillati</taxon>
        <taxon>Actinomycetota</taxon>
        <taxon>Actinomycetes</taxon>
        <taxon>Streptosporangiales</taxon>
        <taxon>Streptosporangiaceae</taxon>
        <taxon>Nonomuraea</taxon>
    </lineage>
</organism>
<sequence>MITPLFMTLVPARVSVVSTSLSGAENDGPPTNTGVIQNLTSSTRPALTRAWVTAP</sequence>
<evidence type="ECO:0000313" key="2">
    <source>
        <dbReference type="Proteomes" id="UP000284824"/>
    </source>
</evidence>
<name>A0A438MHF7_9ACTN</name>
<reference evidence="1 2" key="1">
    <citation type="submission" date="2019-01" db="EMBL/GenBank/DDBJ databases">
        <title>Sequencing the genomes of 1000 actinobacteria strains.</title>
        <authorList>
            <person name="Klenk H.-P."/>
        </authorList>
    </citation>
    <scope>NUCLEOTIDE SEQUENCE [LARGE SCALE GENOMIC DNA]</scope>
    <source>
        <strain evidence="1 2">DSM 43925</strain>
    </source>
</reference>
<comment type="caution">
    <text evidence="1">The sequence shown here is derived from an EMBL/GenBank/DDBJ whole genome shotgun (WGS) entry which is preliminary data.</text>
</comment>
<keyword evidence="2" id="KW-1185">Reference proteome</keyword>
<gene>
    <name evidence="1" type="ORF">EDD27_8068</name>
</gene>
<dbReference type="AlphaFoldDB" id="A0A438MHF7"/>